<comment type="caution">
    <text evidence="6">The sequence shown here is derived from an EMBL/GenBank/DDBJ whole genome shotgun (WGS) entry which is preliminary data.</text>
</comment>
<dbReference type="Pfam" id="PF00023">
    <property type="entry name" value="Ank"/>
    <property type="match status" value="1"/>
</dbReference>
<dbReference type="AlphaFoldDB" id="A0AAD9J393"/>
<organism evidence="6 7">
    <name type="scientific">Paralvinella palmiformis</name>
    <dbReference type="NCBI Taxonomy" id="53620"/>
    <lineage>
        <taxon>Eukaryota</taxon>
        <taxon>Metazoa</taxon>
        <taxon>Spiralia</taxon>
        <taxon>Lophotrochozoa</taxon>
        <taxon>Annelida</taxon>
        <taxon>Polychaeta</taxon>
        <taxon>Sedentaria</taxon>
        <taxon>Canalipalpata</taxon>
        <taxon>Terebellida</taxon>
        <taxon>Terebelliformia</taxon>
        <taxon>Alvinellidae</taxon>
        <taxon>Paralvinella</taxon>
    </lineage>
</organism>
<evidence type="ECO:0000259" key="5">
    <source>
        <dbReference type="SMART" id="SM01420"/>
    </source>
</evidence>
<dbReference type="GO" id="GO:0034703">
    <property type="term" value="C:cation channel complex"/>
    <property type="evidence" value="ECO:0007669"/>
    <property type="project" value="TreeGrafter"/>
</dbReference>
<evidence type="ECO:0000313" key="7">
    <source>
        <dbReference type="Proteomes" id="UP001208570"/>
    </source>
</evidence>
<dbReference type="PANTHER" id="PTHR10117:SF79">
    <property type="entry name" value="SHORT TRANSIENT RECEPTOR POTENTIAL CHANNEL 3-LIKE"/>
    <property type="match status" value="1"/>
</dbReference>
<dbReference type="Pfam" id="PF08344">
    <property type="entry name" value="TRP_2"/>
    <property type="match status" value="1"/>
</dbReference>
<dbReference type="Proteomes" id="UP001208570">
    <property type="component" value="Unassembled WGS sequence"/>
</dbReference>
<dbReference type="GO" id="GO:0051480">
    <property type="term" value="P:regulation of cytosolic calcium ion concentration"/>
    <property type="evidence" value="ECO:0007669"/>
    <property type="project" value="TreeGrafter"/>
</dbReference>
<evidence type="ECO:0000256" key="2">
    <source>
        <dbReference type="ARBA" id="ARBA00022737"/>
    </source>
</evidence>
<sequence>SRAREEEFLQAAETGDVTRLKSLLTNALLSAINQGNEEIAETIIEHPKYVEVSNEVKEHGRAFFYLSKFHDENQFPEEITPLMLAAQQNRFEVVMALLLKGEIIDKPHKCDCACSECNEMTQKDELRFARSRLNAYRALSSEAYISLSSDDPILTCFELRKELHQVAAEEKYYATEYTRLATGLSEYVVRLLDKVHSNEELHAILSATAEDHNDITPEDLPRLQLAIKYKEKRVSFSDYVDRFVAGFGSSQLPMYTVGGIYVPLLALF</sequence>
<evidence type="ECO:0000313" key="6">
    <source>
        <dbReference type="EMBL" id="KAK2145534.1"/>
    </source>
</evidence>
<name>A0AAD9J393_9ANNE</name>
<protein>
    <recommendedName>
        <fullName evidence="5">Transient receptor ion channel domain-containing protein</fullName>
    </recommendedName>
</protein>
<evidence type="ECO:0000256" key="3">
    <source>
        <dbReference type="ARBA" id="ARBA00023065"/>
    </source>
</evidence>
<keyword evidence="7" id="KW-1185">Reference proteome</keyword>
<dbReference type="InterPro" id="IPR002153">
    <property type="entry name" value="TRPC_channel"/>
</dbReference>
<reference evidence="6" key="1">
    <citation type="journal article" date="2023" name="Mol. Biol. Evol.">
        <title>Third-Generation Sequencing Reveals the Adaptive Role of the Epigenome in Three Deep-Sea Polychaetes.</title>
        <authorList>
            <person name="Perez M."/>
            <person name="Aroh O."/>
            <person name="Sun Y."/>
            <person name="Lan Y."/>
            <person name="Juniper S.K."/>
            <person name="Young C.R."/>
            <person name="Angers B."/>
            <person name="Qian P.Y."/>
        </authorList>
    </citation>
    <scope>NUCLEOTIDE SEQUENCE</scope>
    <source>
        <strain evidence="6">P08H-3</strain>
    </source>
</reference>
<dbReference type="SUPFAM" id="SSF48403">
    <property type="entry name" value="Ankyrin repeat"/>
    <property type="match status" value="1"/>
</dbReference>
<dbReference type="GO" id="GO:0015279">
    <property type="term" value="F:store-operated calcium channel activity"/>
    <property type="evidence" value="ECO:0007669"/>
    <property type="project" value="TreeGrafter"/>
</dbReference>
<dbReference type="EMBL" id="JAODUP010000676">
    <property type="protein sequence ID" value="KAK2145534.1"/>
    <property type="molecule type" value="Genomic_DNA"/>
</dbReference>
<keyword evidence="3" id="KW-0406">Ion transport</keyword>
<evidence type="ECO:0000256" key="1">
    <source>
        <dbReference type="ARBA" id="ARBA00022448"/>
    </source>
</evidence>
<dbReference type="GO" id="GO:0070679">
    <property type="term" value="F:inositol 1,4,5 trisphosphate binding"/>
    <property type="evidence" value="ECO:0007669"/>
    <property type="project" value="TreeGrafter"/>
</dbReference>
<dbReference type="SMART" id="SM01420">
    <property type="entry name" value="TRP_2"/>
    <property type="match status" value="1"/>
</dbReference>
<dbReference type="GO" id="GO:0005886">
    <property type="term" value="C:plasma membrane"/>
    <property type="evidence" value="ECO:0007669"/>
    <property type="project" value="TreeGrafter"/>
</dbReference>
<keyword evidence="1" id="KW-0813">Transport</keyword>
<evidence type="ECO:0000256" key="4">
    <source>
        <dbReference type="ARBA" id="ARBA00023303"/>
    </source>
</evidence>
<proteinExistence type="predicted"/>
<dbReference type="InterPro" id="IPR013555">
    <property type="entry name" value="TRP_dom"/>
</dbReference>
<feature type="non-terminal residue" evidence="6">
    <location>
        <position position="1"/>
    </location>
</feature>
<dbReference type="GO" id="GO:0007338">
    <property type="term" value="P:single fertilization"/>
    <property type="evidence" value="ECO:0007669"/>
    <property type="project" value="TreeGrafter"/>
</dbReference>
<gene>
    <name evidence="6" type="ORF">LSH36_676g01049</name>
</gene>
<accession>A0AAD9J393</accession>
<dbReference type="InterPro" id="IPR002110">
    <property type="entry name" value="Ankyrin_rpt"/>
</dbReference>
<feature type="domain" description="Transient receptor ion channel" evidence="5">
    <location>
        <begin position="112"/>
        <end position="174"/>
    </location>
</feature>
<keyword evidence="4" id="KW-0407">Ion channel</keyword>
<keyword evidence="2" id="KW-0677">Repeat</keyword>
<dbReference type="PANTHER" id="PTHR10117">
    <property type="entry name" value="TRANSIENT RECEPTOR POTENTIAL CHANNEL"/>
    <property type="match status" value="1"/>
</dbReference>
<dbReference type="InterPro" id="IPR036770">
    <property type="entry name" value="Ankyrin_rpt-contain_sf"/>
</dbReference>
<dbReference type="Gene3D" id="1.25.40.20">
    <property type="entry name" value="Ankyrin repeat-containing domain"/>
    <property type="match status" value="1"/>
</dbReference>